<proteinExistence type="predicted"/>
<protein>
    <submittedName>
        <fullName evidence="1">Uncharacterized protein</fullName>
    </submittedName>
</protein>
<accession>A0A2P2QGW6</accession>
<sequence>MSIPRLSIRWQSQKIFQAVP</sequence>
<dbReference type="EMBL" id="GGEC01085754">
    <property type="protein sequence ID" value="MBX66238.1"/>
    <property type="molecule type" value="Transcribed_RNA"/>
</dbReference>
<evidence type="ECO:0000313" key="1">
    <source>
        <dbReference type="EMBL" id="MBX66238.1"/>
    </source>
</evidence>
<organism evidence="1">
    <name type="scientific">Rhizophora mucronata</name>
    <name type="common">Asiatic mangrove</name>
    <dbReference type="NCBI Taxonomy" id="61149"/>
    <lineage>
        <taxon>Eukaryota</taxon>
        <taxon>Viridiplantae</taxon>
        <taxon>Streptophyta</taxon>
        <taxon>Embryophyta</taxon>
        <taxon>Tracheophyta</taxon>
        <taxon>Spermatophyta</taxon>
        <taxon>Magnoliopsida</taxon>
        <taxon>eudicotyledons</taxon>
        <taxon>Gunneridae</taxon>
        <taxon>Pentapetalae</taxon>
        <taxon>rosids</taxon>
        <taxon>fabids</taxon>
        <taxon>Malpighiales</taxon>
        <taxon>Rhizophoraceae</taxon>
        <taxon>Rhizophora</taxon>
    </lineage>
</organism>
<dbReference type="AlphaFoldDB" id="A0A2P2QGW6"/>
<reference evidence="1" key="1">
    <citation type="submission" date="2018-02" db="EMBL/GenBank/DDBJ databases">
        <title>Rhizophora mucronata_Transcriptome.</title>
        <authorList>
            <person name="Meera S.P."/>
            <person name="Sreeshan A."/>
            <person name="Augustine A."/>
        </authorList>
    </citation>
    <scope>NUCLEOTIDE SEQUENCE</scope>
    <source>
        <tissue evidence="1">Leaf</tissue>
    </source>
</reference>
<name>A0A2P2QGW6_RHIMU</name>